<organism evidence="1 2">
    <name type="scientific">Rousettus aegyptiacus</name>
    <name type="common">Egyptian fruit bat</name>
    <name type="synonym">Pteropus aegyptiacus</name>
    <dbReference type="NCBI Taxonomy" id="9407"/>
    <lineage>
        <taxon>Eukaryota</taxon>
        <taxon>Metazoa</taxon>
        <taxon>Chordata</taxon>
        <taxon>Craniata</taxon>
        <taxon>Vertebrata</taxon>
        <taxon>Euteleostomi</taxon>
        <taxon>Mammalia</taxon>
        <taxon>Eutheria</taxon>
        <taxon>Laurasiatheria</taxon>
        <taxon>Chiroptera</taxon>
        <taxon>Yinpterochiroptera</taxon>
        <taxon>Pteropodoidea</taxon>
        <taxon>Pteropodidae</taxon>
        <taxon>Rousettinae</taxon>
        <taxon>Rousettus</taxon>
    </lineage>
</organism>
<protein>
    <submittedName>
        <fullName evidence="1">Uncharacterized protein</fullName>
    </submittedName>
</protein>
<keyword evidence="2" id="KW-1185">Reference proteome</keyword>
<dbReference type="Proteomes" id="UP000593571">
    <property type="component" value="Unassembled WGS sequence"/>
</dbReference>
<evidence type="ECO:0000313" key="1">
    <source>
        <dbReference type="EMBL" id="KAF6422637.1"/>
    </source>
</evidence>
<dbReference type="EMBL" id="JACASE010000012">
    <property type="protein sequence ID" value="KAF6422637.1"/>
    <property type="molecule type" value="Genomic_DNA"/>
</dbReference>
<dbReference type="AlphaFoldDB" id="A0A7J8DHG1"/>
<gene>
    <name evidence="1" type="ORF">HJG63_008481</name>
</gene>
<sequence length="142" mass="15349">MQAMTRQDHLRPSLISTFPAMEHTDARPVRTALGAGFVGGADRPRGLVPVEACCWGVAPGACAGVRALRESIHVHLRTWVCVHTCALMRARVLAQVCLHVCVSACVPGLVHMCASVCACTRACWGEQCMQRQCKVHVGFRAN</sequence>
<evidence type="ECO:0000313" key="2">
    <source>
        <dbReference type="Proteomes" id="UP000593571"/>
    </source>
</evidence>
<reference evidence="1 2" key="1">
    <citation type="journal article" date="2020" name="Nature">
        <title>Six reference-quality genomes reveal evolution of bat adaptations.</title>
        <authorList>
            <person name="Jebb D."/>
            <person name="Huang Z."/>
            <person name="Pippel M."/>
            <person name="Hughes G.M."/>
            <person name="Lavrichenko K."/>
            <person name="Devanna P."/>
            <person name="Winkler S."/>
            <person name="Jermiin L.S."/>
            <person name="Skirmuntt E.C."/>
            <person name="Katzourakis A."/>
            <person name="Burkitt-Gray L."/>
            <person name="Ray D.A."/>
            <person name="Sullivan K.A.M."/>
            <person name="Roscito J.G."/>
            <person name="Kirilenko B.M."/>
            <person name="Davalos L.M."/>
            <person name="Corthals A.P."/>
            <person name="Power M.L."/>
            <person name="Jones G."/>
            <person name="Ransome R.D."/>
            <person name="Dechmann D.K.N."/>
            <person name="Locatelli A.G."/>
            <person name="Puechmaille S.J."/>
            <person name="Fedrigo O."/>
            <person name="Jarvis E.D."/>
            <person name="Hiller M."/>
            <person name="Vernes S.C."/>
            <person name="Myers E.W."/>
            <person name="Teeling E.C."/>
        </authorList>
    </citation>
    <scope>NUCLEOTIDE SEQUENCE [LARGE SCALE GENOMIC DNA]</scope>
    <source>
        <strain evidence="1">MRouAeg1</strain>
        <tissue evidence="1">Muscle</tissue>
    </source>
</reference>
<comment type="caution">
    <text evidence="1">The sequence shown here is derived from an EMBL/GenBank/DDBJ whole genome shotgun (WGS) entry which is preliminary data.</text>
</comment>
<name>A0A7J8DHG1_ROUAE</name>
<proteinExistence type="predicted"/>
<accession>A0A7J8DHG1</accession>